<dbReference type="InterPro" id="IPR051397">
    <property type="entry name" value="Zn-ADH-like_protein"/>
</dbReference>
<dbReference type="AlphaFoldDB" id="A0A7W7WCX6"/>
<gene>
    <name evidence="2" type="ORF">FHR32_006639</name>
</gene>
<evidence type="ECO:0000313" key="3">
    <source>
        <dbReference type="Proteomes" id="UP000534286"/>
    </source>
</evidence>
<dbReference type="SUPFAM" id="SSF51735">
    <property type="entry name" value="NAD(P)-binding Rossmann-fold domains"/>
    <property type="match status" value="1"/>
</dbReference>
<dbReference type="InterPro" id="IPR036291">
    <property type="entry name" value="NAD(P)-bd_dom_sf"/>
</dbReference>
<dbReference type="Gene3D" id="3.90.180.10">
    <property type="entry name" value="Medium-chain alcohol dehydrogenases, catalytic domain"/>
    <property type="match status" value="1"/>
</dbReference>
<keyword evidence="3" id="KW-1185">Reference proteome</keyword>
<accession>A0A7W7WCX6</accession>
<dbReference type="SUPFAM" id="SSF53223">
    <property type="entry name" value="Aminoacid dehydrogenase-like, N-terminal domain"/>
    <property type="match status" value="1"/>
</dbReference>
<dbReference type="PANTHER" id="PTHR43677">
    <property type="entry name" value="SHORT-CHAIN DEHYDROGENASE/REDUCTASE"/>
    <property type="match status" value="1"/>
</dbReference>
<dbReference type="Pfam" id="PF08501">
    <property type="entry name" value="Shikimate_dh_N"/>
    <property type="match status" value="1"/>
</dbReference>
<proteinExistence type="predicted"/>
<comment type="caution">
    <text evidence="2">The sequence shown here is derived from an EMBL/GenBank/DDBJ whole genome shotgun (WGS) entry which is preliminary data.</text>
</comment>
<dbReference type="EMBL" id="JACHJU010000003">
    <property type="protein sequence ID" value="MBB4942253.1"/>
    <property type="molecule type" value="Genomic_DNA"/>
</dbReference>
<dbReference type="Proteomes" id="UP000534286">
    <property type="component" value="Unassembled WGS sequence"/>
</dbReference>
<dbReference type="GO" id="GO:0004764">
    <property type="term" value="F:shikimate 3-dehydrogenase (NADP+) activity"/>
    <property type="evidence" value="ECO:0007669"/>
    <property type="project" value="InterPro"/>
</dbReference>
<dbReference type="SUPFAM" id="SSF50129">
    <property type="entry name" value="GroES-like"/>
    <property type="match status" value="1"/>
</dbReference>
<dbReference type="RefSeq" id="WP_246468047.1">
    <property type="nucleotide sequence ID" value="NZ_BAABEK010000087.1"/>
</dbReference>
<dbReference type="InterPro" id="IPR013708">
    <property type="entry name" value="Shikimate_DH-bd_N"/>
</dbReference>
<protein>
    <recommendedName>
        <fullName evidence="1">Shikimate dehydrogenase substrate binding N-terminal domain-containing protein</fullName>
    </recommendedName>
</protein>
<evidence type="ECO:0000313" key="2">
    <source>
        <dbReference type="EMBL" id="MBB4942253.1"/>
    </source>
</evidence>
<feature type="domain" description="Shikimate dehydrogenase substrate binding N-terminal" evidence="1">
    <location>
        <begin position="143"/>
        <end position="180"/>
    </location>
</feature>
<dbReference type="Gene3D" id="3.40.50.10860">
    <property type="entry name" value="Leucine Dehydrogenase, chain A, domain 1"/>
    <property type="match status" value="1"/>
</dbReference>
<reference evidence="2 3" key="1">
    <citation type="submission" date="2020-08" db="EMBL/GenBank/DDBJ databases">
        <title>Sequencing the genomes of 1000 actinobacteria strains.</title>
        <authorList>
            <person name="Klenk H.-P."/>
        </authorList>
    </citation>
    <scope>NUCLEOTIDE SEQUENCE [LARGE SCALE GENOMIC DNA]</scope>
    <source>
        <strain evidence="2 3">DSM 43023</strain>
    </source>
</reference>
<evidence type="ECO:0000259" key="1">
    <source>
        <dbReference type="Pfam" id="PF08501"/>
    </source>
</evidence>
<organism evidence="2 3">
    <name type="scientific">Streptosporangium album</name>
    <dbReference type="NCBI Taxonomy" id="47479"/>
    <lineage>
        <taxon>Bacteria</taxon>
        <taxon>Bacillati</taxon>
        <taxon>Actinomycetota</taxon>
        <taxon>Actinomycetes</taxon>
        <taxon>Streptosporangiales</taxon>
        <taxon>Streptosporangiaceae</taxon>
        <taxon>Streptosporangium</taxon>
    </lineage>
</organism>
<name>A0A7W7WCX6_9ACTN</name>
<dbReference type="InterPro" id="IPR046346">
    <property type="entry name" value="Aminoacid_DH-like_N_sf"/>
</dbReference>
<dbReference type="InterPro" id="IPR011032">
    <property type="entry name" value="GroES-like_sf"/>
</dbReference>
<sequence>MKTRSAARPGRCSLVTAAAHILPGTVLAVGAGVHGIEPGPRVMVMGTALHAEIAAVPADRVTVLPGSIGLTEAAALPTAWLTAGFGAHETVDTAAHPGQAQVPEVMRLTGGRGADVVLDAVGGQVFAHSLKEAAYGGQGCPARRCGYDGPSITHPGKRAVIPHLDELPPDAATLEAVNTLVFDGDRAIGHNTGWTRISGSVTWRT</sequence>
<dbReference type="PANTHER" id="PTHR43677:SF4">
    <property type="entry name" value="QUINONE OXIDOREDUCTASE-LIKE PROTEIN 2"/>
    <property type="match status" value="1"/>
</dbReference>